<keyword evidence="1" id="KW-0805">Transcription regulation</keyword>
<dbReference type="PANTHER" id="PTHR33204">
    <property type="entry name" value="TRANSCRIPTIONAL REGULATOR, MARR FAMILY"/>
    <property type="match status" value="1"/>
</dbReference>
<evidence type="ECO:0000256" key="3">
    <source>
        <dbReference type="ARBA" id="ARBA00023163"/>
    </source>
</evidence>
<gene>
    <name evidence="5" type="ORF">HGK34_12565</name>
</gene>
<dbReference type="PANTHER" id="PTHR33204:SF37">
    <property type="entry name" value="HTH-TYPE TRANSCRIPTIONAL REGULATOR YODB"/>
    <property type="match status" value="1"/>
</dbReference>
<evidence type="ECO:0000256" key="2">
    <source>
        <dbReference type="ARBA" id="ARBA00023125"/>
    </source>
</evidence>
<dbReference type="Proteomes" id="UP000675409">
    <property type="component" value="Unassembled WGS sequence"/>
</dbReference>
<dbReference type="PROSITE" id="PS51118">
    <property type="entry name" value="HTH_HXLR"/>
    <property type="match status" value="1"/>
</dbReference>
<reference evidence="5 6" key="1">
    <citation type="journal article" date="2021" name="Arch. Microbiol.">
        <title>Myceligenerans indicum sp. nov., an actinobacterium isolated from mangrove sediment of Sundarbans, India.</title>
        <authorList>
            <person name="Asha K."/>
            <person name="Bhadury P."/>
        </authorList>
    </citation>
    <scope>NUCLEOTIDE SEQUENCE [LARGE SCALE GENOMIC DNA]</scope>
    <source>
        <strain evidence="5 6">I2</strain>
    </source>
</reference>
<evidence type="ECO:0000256" key="1">
    <source>
        <dbReference type="ARBA" id="ARBA00023015"/>
    </source>
</evidence>
<dbReference type="SUPFAM" id="SSF46785">
    <property type="entry name" value="Winged helix' DNA-binding domain"/>
    <property type="match status" value="1"/>
</dbReference>
<proteinExistence type="predicted"/>
<evidence type="ECO:0000259" key="4">
    <source>
        <dbReference type="PROSITE" id="PS51118"/>
    </source>
</evidence>
<dbReference type="InterPro" id="IPR036390">
    <property type="entry name" value="WH_DNA-bd_sf"/>
</dbReference>
<comment type="caution">
    <text evidence="5">The sequence shown here is derived from an EMBL/GenBank/DDBJ whole genome shotgun (WGS) entry which is preliminary data.</text>
</comment>
<dbReference type="Gene3D" id="1.10.10.10">
    <property type="entry name" value="Winged helix-like DNA-binding domain superfamily/Winged helix DNA-binding domain"/>
    <property type="match status" value="1"/>
</dbReference>
<dbReference type="RefSeq" id="WP_201847762.1">
    <property type="nucleotide sequence ID" value="NZ_JABBYC010000021.1"/>
</dbReference>
<dbReference type="EMBL" id="JABBYC010000021">
    <property type="protein sequence ID" value="MBL0887100.1"/>
    <property type="molecule type" value="Genomic_DNA"/>
</dbReference>
<dbReference type="InterPro" id="IPR036388">
    <property type="entry name" value="WH-like_DNA-bd_sf"/>
</dbReference>
<keyword evidence="6" id="KW-1185">Reference proteome</keyword>
<organism evidence="5 6">
    <name type="scientific">Myceligenerans indicum</name>
    <dbReference type="NCBI Taxonomy" id="2593663"/>
    <lineage>
        <taxon>Bacteria</taxon>
        <taxon>Bacillati</taxon>
        <taxon>Actinomycetota</taxon>
        <taxon>Actinomycetes</taxon>
        <taxon>Micrococcales</taxon>
        <taxon>Promicromonosporaceae</taxon>
        <taxon>Myceligenerans</taxon>
    </lineage>
</organism>
<accession>A0ABS1LLG3</accession>
<keyword evidence="3" id="KW-0804">Transcription</keyword>
<dbReference type="Pfam" id="PF01638">
    <property type="entry name" value="HxlR"/>
    <property type="match status" value="1"/>
</dbReference>
<feature type="domain" description="HTH hxlR-type" evidence="4">
    <location>
        <begin position="24"/>
        <end position="120"/>
    </location>
</feature>
<evidence type="ECO:0000313" key="6">
    <source>
        <dbReference type="Proteomes" id="UP000675409"/>
    </source>
</evidence>
<name>A0ABS1LLG3_9MICO</name>
<protein>
    <submittedName>
        <fullName evidence="5">Helix-turn-helix transcriptional regulator</fullName>
    </submittedName>
</protein>
<sequence length="120" mass="13183">MAQQAADAAEPSSAFVADVFARDCDSRAVFDDVTSKWASLALLALLDGRTRFNALRRRVDGVSEKMLSQNLRTLESDGLIIRDVIDVIPARVEYELTPLGRDVARHLRALADVLESAVAR</sequence>
<dbReference type="InterPro" id="IPR002577">
    <property type="entry name" value="HTH_HxlR"/>
</dbReference>
<evidence type="ECO:0000313" key="5">
    <source>
        <dbReference type="EMBL" id="MBL0887100.1"/>
    </source>
</evidence>
<keyword evidence="2" id="KW-0238">DNA-binding</keyword>